<evidence type="ECO:0000256" key="1">
    <source>
        <dbReference type="SAM" id="Phobius"/>
    </source>
</evidence>
<reference evidence="2 3" key="1">
    <citation type="submission" date="2018-07" db="EMBL/GenBank/DDBJ databases">
        <title>Lottiidibacillus patelloidae gen. nov., sp. nov., isolated from the intestinal tract of a marine limpet and the reclassification of B. taeanensis BH030017T, B. algicola KMM 3737T and B. hwajinpoensis SW-72T as genus Lottiidibacillus.</title>
        <authorList>
            <person name="Liu R."/>
            <person name="Huang Z."/>
        </authorList>
    </citation>
    <scope>NUCLEOTIDE SEQUENCE [LARGE SCALE GENOMIC DNA]</scope>
    <source>
        <strain evidence="2 3">BH030017</strain>
    </source>
</reference>
<evidence type="ECO:0000313" key="3">
    <source>
        <dbReference type="Proteomes" id="UP000253314"/>
    </source>
</evidence>
<keyword evidence="3" id="KW-1185">Reference proteome</keyword>
<accession>A0A366XPG2</accession>
<dbReference type="Proteomes" id="UP000253314">
    <property type="component" value="Unassembled WGS sequence"/>
</dbReference>
<sequence>MPYLAGICIGLLSFLTYTLFNAFHLGAVSCAVGIGWLSFIIFHHFIMKKIEKKKPYKTAVITILIFEGFTAYSLALSNPISFDSISSFIVPYFTLLIATFVYLLLLIFTTYLLSKNIVGWLKSKVQHFTKKGQVKRFT</sequence>
<protein>
    <submittedName>
        <fullName evidence="2">Uncharacterized protein</fullName>
    </submittedName>
</protein>
<dbReference type="AlphaFoldDB" id="A0A366XPG2"/>
<keyword evidence="1" id="KW-1133">Transmembrane helix</keyword>
<evidence type="ECO:0000313" key="2">
    <source>
        <dbReference type="EMBL" id="RBW67408.1"/>
    </source>
</evidence>
<feature type="transmembrane region" description="Helical" evidence="1">
    <location>
        <begin position="89"/>
        <end position="113"/>
    </location>
</feature>
<comment type="caution">
    <text evidence="2">The sequence shown here is derived from an EMBL/GenBank/DDBJ whole genome shotgun (WGS) entry which is preliminary data.</text>
</comment>
<feature type="transmembrane region" description="Helical" evidence="1">
    <location>
        <begin position="22"/>
        <end position="46"/>
    </location>
</feature>
<keyword evidence="1" id="KW-0812">Transmembrane</keyword>
<keyword evidence="1" id="KW-0472">Membrane</keyword>
<dbReference type="EMBL" id="QOCW01000038">
    <property type="protein sequence ID" value="RBW67408.1"/>
    <property type="molecule type" value="Genomic_DNA"/>
</dbReference>
<proteinExistence type="predicted"/>
<feature type="transmembrane region" description="Helical" evidence="1">
    <location>
        <begin position="58"/>
        <end position="77"/>
    </location>
</feature>
<name>A0A366XPG2_9BACI</name>
<dbReference type="RefSeq" id="WP_113808377.1">
    <property type="nucleotide sequence ID" value="NZ_QOCW01000038.1"/>
</dbReference>
<organism evidence="2 3">
    <name type="scientific">Bacillus taeanensis</name>
    <dbReference type="NCBI Taxonomy" id="273032"/>
    <lineage>
        <taxon>Bacteria</taxon>
        <taxon>Bacillati</taxon>
        <taxon>Bacillota</taxon>
        <taxon>Bacilli</taxon>
        <taxon>Bacillales</taxon>
        <taxon>Bacillaceae</taxon>
        <taxon>Bacillus</taxon>
    </lineage>
</organism>
<gene>
    <name evidence="2" type="ORF">DS031_22330</name>
</gene>